<gene>
    <name evidence="1" type="ORF">GCM10007380_11460</name>
</gene>
<dbReference type="Proteomes" id="UP000626244">
    <property type="component" value="Unassembled WGS sequence"/>
</dbReference>
<dbReference type="RefSeq" id="WP_235821399.1">
    <property type="nucleotide sequence ID" value="NZ_BMHB01000001.1"/>
</dbReference>
<evidence type="ECO:0000313" key="1">
    <source>
        <dbReference type="EMBL" id="GGI12158.1"/>
    </source>
</evidence>
<proteinExistence type="predicted"/>
<comment type="caution">
    <text evidence="1">The sequence shown here is derived from an EMBL/GenBank/DDBJ whole genome shotgun (WGS) entry which is preliminary data.</text>
</comment>
<accession>A0A8J3AJP4</accession>
<name>A0A8J3AJP4_9BACI</name>
<sequence length="90" mass="10319">MNYSFNPSIKYNSVGSFKLGDVFFTSHKPSKAYKLIYDSTETNYPYILLCLDDAISIQSFDEIPTIEDIEENIGEIKFTVPKEKLLLVIN</sequence>
<protein>
    <submittedName>
        <fullName evidence="1">Uncharacterized protein</fullName>
    </submittedName>
</protein>
<evidence type="ECO:0000313" key="2">
    <source>
        <dbReference type="Proteomes" id="UP000626244"/>
    </source>
</evidence>
<reference evidence="2" key="1">
    <citation type="journal article" date="2019" name="Int. J. Syst. Evol. Microbiol.">
        <title>The Global Catalogue of Microorganisms (GCM) 10K type strain sequencing project: providing services to taxonomists for standard genome sequencing and annotation.</title>
        <authorList>
            <consortium name="The Broad Institute Genomics Platform"/>
            <consortium name="The Broad Institute Genome Sequencing Center for Infectious Disease"/>
            <person name="Wu L."/>
            <person name="Ma J."/>
        </authorList>
    </citation>
    <scope>NUCLEOTIDE SEQUENCE [LARGE SCALE GENOMIC DNA]</scope>
    <source>
        <strain evidence="2">CGMCC 1.14993</strain>
    </source>
</reference>
<keyword evidence="2" id="KW-1185">Reference proteome</keyword>
<dbReference type="EMBL" id="BMHB01000001">
    <property type="protein sequence ID" value="GGI12158.1"/>
    <property type="molecule type" value="Genomic_DNA"/>
</dbReference>
<dbReference type="AlphaFoldDB" id="A0A8J3AJP4"/>
<organism evidence="1 2">
    <name type="scientific">Gottfriedia solisilvae</name>
    <dbReference type="NCBI Taxonomy" id="1516104"/>
    <lineage>
        <taxon>Bacteria</taxon>
        <taxon>Bacillati</taxon>
        <taxon>Bacillota</taxon>
        <taxon>Bacilli</taxon>
        <taxon>Bacillales</taxon>
        <taxon>Bacillaceae</taxon>
        <taxon>Gottfriedia</taxon>
    </lineage>
</organism>